<proteinExistence type="predicted"/>
<sequence>MPAKKLRRLPHVFSKVLELPLRSNADVFIEDRSDCFRFRAKIEDDAFSGEVVKAHAVKIHPEVTKIVVRGGNGGGEVELLLEKLEVDMWRFRLPAMARPELATAVVLGGELIVTVPKGRKVEDGRGGWGGGRRRCMIMMKDVLHV</sequence>
<reference evidence="2" key="1">
    <citation type="journal article" date="2022" name="Mol. Ecol. Resour.">
        <title>The genomes of chicory, endive, great burdock and yacon provide insights into Asteraceae palaeo-polyploidization history and plant inulin production.</title>
        <authorList>
            <person name="Fan W."/>
            <person name="Wang S."/>
            <person name="Wang H."/>
            <person name="Wang A."/>
            <person name="Jiang F."/>
            <person name="Liu H."/>
            <person name="Zhao H."/>
            <person name="Xu D."/>
            <person name="Zhang Y."/>
        </authorList>
    </citation>
    <scope>NUCLEOTIDE SEQUENCE [LARGE SCALE GENOMIC DNA]</scope>
    <source>
        <strain evidence="2">cv. Niubang</strain>
    </source>
</reference>
<protein>
    <submittedName>
        <fullName evidence="1">Uncharacterized protein</fullName>
    </submittedName>
</protein>
<reference evidence="1 2" key="2">
    <citation type="journal article" date="2022" name="Mol. Ecol. Resour.">
        <title>The genomes of chicory, endive, great burdock and yacon provide insights into Asteraceae paleo-polyploidization history and plant inulin production.</title>
        <authorList>
            <person name="Fan W."/>
            <person name="Wang S."/>
            <person name="Wang H."/>
            <person name="Wang A."/>
            <person name="Jiang F."/>
            <person name="Liu H."/>
            <person name="Zhao H."/>
            <person name="Xu D."/>
            <person name="Zhang Y."/>
        </authorList>
    </citation>
    <scope>NUCLEOTIDE SEQUENCE [LARGE SCALE GENOMIC DNA]</scope>
    <source>
        <strain evidence="2">cv. Niubang</strain>
    </source>
</reference>
<name>A0ACB8Y421_ARCLA</name>
<organism evidence="1 2">
    <name type="scientific">Arctium lappa</name>
    <name type="common">Greater burdock</name>
    <name type="synonym">Lappa major</name>
    <dbReference type="NCBI Taxonomy" id="4217"/>
    <lineage>
        <taxon>Eukaryota</taxon>
        <taxon>Viridiplantae</taxon>
        <taxon>Streptophyta</taxon>
        <taxon>Embryophyta</taxon>
        <taxon>Tracheophyta</taxon>
        <taxon>Spermatophyta</taxon>
        <taxon>Magnoliopsida</taxon>
        <taxon>eudicotyledons</taxon>
        <taxon>Gunneridae</taxon>
        <taxon>Pentapetalae</taxon>
        <taxon>asterids</taxon>
        <taxon>campanulids</taxon>
        <taxon>Asterales</taxon>
        <taxon>Asteraceae</taxon>
        <taxon>Carduoideae</taxon>
        <taxon>Cardueae</taxon>
        <taxon>Arctiinae</taxon>
        <taxon>Arctium</taxon>
    </lineage>
</organism>
<comment type="caution">
    <text evidence="1">The sequence shown here is derived from an EMBL/GenBank/DDBJ whole genome shotgun (WGS) entry which is preliminary data.</text>
</comment>
<evidence type="ECO:0000313" key="2">
    <source>
        <dbReference type="Proteomes" id="UP001055879"/>
    </source>
</evidence>
<accession>A0ACB8Y421</accession>
<dbReference type="Proteomes" id="UP001055879">
    <property type="component" value="Linkage Group LG14"/>
</dbReference>
<evidence type="ECO:0000313" key="1">
    <source>
        <dbReference type="EMBL" id="KAI3678350.1"/>
    </source>
</evidence>
<keyword evidence="2" id="KW-1185">Reference proteome</keyword>
<dbReference type="EMBL" id="CM042060">
    <property type="protein sequence ID" value="KAI3678350.1"/>
    <property type="molecule type" value="Genomic_DNA"/>
</dbReference>
<gene>
    <name evidence="1" type="ORF">L6452_37638</name>
</gene>